<gene>
    <name evidence="7" type="ORF">RclHR1_06230012</name>
</gene>
<keyword evidence="3" id="KW-0862">Zinc</keyword>
<dbReference type="InterPro" id="IPR001841">
    <property type="entry name" value="Znf_RING"/>
</dbReference>
<feature type="region of interest" description="Disordered" evidence="5">
    <location>
        <begin position="118"/>
        <end position="141"/>
    </location>
</feature>
<dbReference type="SUPFAM" id="SSF57850">
    <property type="entry name" value="RING/U-box"/>
    <property type="match status" value="1"/>
</dbReference>
<reference evidence="7 8" key="1">
    <citation type="submission" date="2017-11" db="EMBL/GenBank/DDBJ databases">
        <title>The genome of Rhizophagus clarus HR1 reveals common genetic basis of auxotrophy among arbuscular mycorrhizal fungi.</title>
        <authorList>
            <person name="Kobayashi Y."/>
        </authorList>
    </citation>
    <scope>NUCLEOTIDE SEQUENCE [LARGE SCALE GENOMIC DNA]</scope>
    <source>
        <strain evidence="7 8">HR1</strain>
    </source>
</reference>
<feature type="compositionally biased region" description="Acidic residues" evidence="5">
    <location>
        <begin position="119"/>
        <end position="141"/>
    </location>
</feature>
<dbReference type="InterPro" id="IPR013083">
    <property type="entry name" value="Znf_RING/FYVE/PHD"/>
</dbReference>
<evidence type="ECO:0000256" key="1">
    <source>
        <dbReference type="ARBA" id="ARBA00022723"/>
    </source>
</evidence>
<dbReference type="AlphaFoldDB" id="A0A2Z6S978"/>
<feature type="domain" description="RING-type" evidence="6">
    <location>
        <begin position="175"/>
        <end position="221"/>
    </location>
</feature>
<protein>
    <recommendedName>
        <fullName evidence="6">RING-type domain-containing protein</fullName>
    </recommendedName>
</protein>
<keyword evidence="8" id="KW-1185">Reference proteome</keyword>
<evidence type="ECO:0000256" key="4">
    <source>
        <dbReference type="PROSITE-ProRule" id="PRU00175"/>
    </source>
</evidence>
<accession>A0A2Z6S978</accession>
<evidence type="ECO:0000256" key="3">
    <source>
        <dbReference type="ARBA" id="ARBA00022833"/>
    </source>
</evidence>
<proteinExistence type="predicted"/>
<keyword evidence="1" id="KW-0479">Metal-binding</keyword>
<evidence type="ECO:0000313" key="8">
    <source>
        <dbReference type="Proteomes" id="UP000247702"/>
    </source>
</evidence>
<dbReference type="Gene3D" id="3.30.40.10">
    <property type="entry name" value="Zinc/RING finger domain, C3HC4 (zinc finger)"/>
    <property type="match status" value="1"/>
</dbReference>
<dbReference type="Pfam" id="PF00097">
    <property type="entry name" value="zf-C3HC4"/>
    <property type="match status" value="1"/>
</dbReference>
<evidence type="ECO:0000259" key="6">
    <source>
        <dbReference type="PROSITE" id="PS50089"/>
    </source>
</evidence>
<dbReference type="InterPro" id="IPR018957">
    <property type="entry name" value="Znf_C3HC4_RING-type"/>
</dbReference>
<sequence length="313" mass="35401">MSKRIQNMDISKIPTREDLVDVIVMLSMRPAEVRSLQINYYEPDSSNILAWYKEGYSWYCTEPYRTIPGKLRDYGVKHASRIHGGKKATSQHLKLLSRIAMRQESDRLDAGNNYAIDNIESEDSGPEDDCNSEPESESAENDEISEIINMYSSLNYLRNQEISTIPSRIPKLNPCSICQKAILTFRFQSFIVLDCEHIFHRQCLEKHIIRAEMKYPSCPSCPITIELISEEAVLASGEYLIQKKQTDTGQDDEELMASLGLVEGGSRAGQGSQSKQVTMQDQATSPIMRMTMITGLILLIISKQCKFMHNASG</sequence>
<evidence type="ECO:0000256" key="2">
    <source>
        <dbReference type="ARBA" id="ARBA00022771"/>
    </source>
</evidence>
<organism evidence="7 8">
    <name type="scientific">Rhizophagus clarus</name>
    <dbReference type="NCBI Taxonomy" id="94130"/>
    <lineage>
        <taxon>Eukaryota</taxon>
        <taxon>Fungi</taxon>
        <taxon>Fungi incertae sedis</taxon>
        <taxon>Mucoromycota</taxon>
        <taxon>Glomeromycotina</taxon>
        <taxon>Glomeromycetes</taxon>
        <taxon>Glomerales</taxon>
        <taxon>Glomeraceae</taxon>
        <taxon>Rhizophagus</taxon>
    </lineage>
</organism>
<dbReference type="EMBL" id="BEXD01004008">
    <property type="protein sequence ID" value="GBC05452.1"/>
    <property type="molecule type" value="Genomic_DNA"/>
</dbReference>
<name>A0A2Z6S978_9GLOM</name>
<keyword evidence="2 4" id="KW-0863">Zinc-finger</keyword>
<dbReference type="GO" id="GO:0008270">
    <property type="term" value="F:zinc ion binding"/>
    <property type="evidence" value="ECO:0007669"/>
    <property type="project" value="UniProtKB-KW"/>
</dbReference>
<dbReference type="PROSITE" id="PS50089">
    <property type="entry name" value="ZF_RING_2"/>
    <property type="match status" value="1"/>
</dbReference>
<dbReference type="SMART" id="SM00184">
    <property type="entry name" value="RING"/>
    <property type="match status" value="1"/>
</dbReference>
<comment type="caution">
    <text evidence="7">The sequence shown here is derived from an EMBL/GenBank/DDBJ whole genome shotgun (WGS) entry which is preliminary data.</text>
</comment>
<evidence type="ECO:0000256" key="5">
    <source>
        <dbReference type="SAM" id="MobiDB-lite"/>
    </source>
</evidence>
<evidence type="ECO:0000313" key="7">
    <source>
        <dbReference type="EMBL" id="GBC05452.1"/>
    </source>
</evidence>
<dbReference type="Proteomes" id="UP000247702">
    <property type="component" value="Unassembled WGS sequence"/>
</dbReference>